<evidence type="ECO:0000313" key="2">
    <source>
        <dbReference type="Proteomes" id="UP000015350"/>
    </source>
</evidence>
<dbReference type="STRING" id="1316936.K678_11291"/>
<name>S9SBA6_MAGFU</name>
<reference evidence="1 2" key="1">
    <citation type="submission" date="2013-04" db="EMBL/GenBank/DDBJ databases">
        <authorList>
            <person name="Kuznetsov B."/>
            <person name="Ivanovsky R."/>
        </authorList>
    </citation>
    <scope>NUCLEOTIDE SEQUENCE [LARGE SCALE GENOMIC DNA]</scope>
    <source>
        <strain evidence="1 2">MGU-K5</strain>
    </source>
</reference>
<dbReference type="RefSeq" id="WP_021132571.1">
    <property type="nucleotide sequence ID" value="NZ_AQPH01000042.1"/>
</dbReference>
<gene>
    <name evidence="1" type="ORF">K678_11291</name>
</gene>
<dbReference type="eggNOG" id="ENOG50331WB">
    <property type="taxonomic scope" value="Bacteria"/>
</dbReference>
<dbReference type="AlphaFoldDB" id="S9SBA6"/>
<dbReference type="OrthoDB" id="7359986at2"/>
<comment type="caution">
    <text evidence="1">The sequence shown here is derived from an EMBL/GenBank/DDBJ whole genome shotgun (WGS) entry which is preliminary data.</text>
</comment>
<evidence type="ECO:0000313" key="1">
    <source>
        <dbReference type="EMBL" id="EPY01378.1"/>
    </source>
</evidence>
<organism evidence="1 2">
    <name type="scientific">Magnetospirillum fulvum MGU-K5</name>
    <dbReference type="NCBI Taxonomy" id="1316936"/>
    <lineage>
        <taxon>Bacteria</taxon>
        <taxon>Pseudomonadati</taxon>
        <taxon>Pseudomonadota</taxon>
        <taxon>Alphaproteobacteria</taxon>
        <taxon>Rhodospirillales</taxon>
        <taxon>Rhodospirillaceae</taxon>
        <taxon>Magnetospirillum</taxon>
    </lineage>
</organism>
<accession>S9SBA6</accession>
<dbReference type="Pfam" id="PF06763">
    <property type="entry name" value="Minor_tail_Z"/>
    <property type="match status" value="1"/>
</dbReference>
<dbReference type="Proteomes" id="UP000015350">
    <property type="component" value="Unassembled WGS sequence"/>
</dbReference>
<dbReference type="InterPro" id="IPR010633">
    <property type="entry name" value="Phage_lambda_GpZ"/>
</dbReference>
<protein>
    <submittedName>
        <fullName evidence="1">Uncharacterized protein</fullName>
    </submittedName>
</protein>
<sequence>MLQIHSTSNLEEIASKLTELEATQVPFAWVLALNRTAAEGQERVKADLPSRFTLRRDWVAKGLRTAFATKSRPVAMVYTKDWFMEDQEAGGDRSPAKSPTMFIPSLEVREGGSFEGQIKKGMRPKALMKAVGKADGRATRRYRKPGGEYAKPLPFIIKMKNGKQGLFIRRDHKRLPIVLLYTLQASVKIPPRWSFGVTTQGVADKVLRREFIKALDEALKSAKGGPIKSAYVSHLAEFDGTGRDWYSGGGKGDGLGQGVLSALER</sequence>
<dbReference type="EMBL" id="AQPH01000042">
    <property type="protein sequence ID" value="EPY01378.1"/>
    <property type="molecule type" value="Genomic_DNA"/>
</dbReference>
<proteinExistence type="predicted"/>